<sequence length="227" mass="25583">MIYKFQVVDVNQTSSDLTRYINRVYVFDSEVKSEQEFWQENHRTHFGYVTSDDLDFSGKTFLHNGFYLKCLNPASSYVPPEGATHYHKEARLYYRDAIGGLEFFDPAGNKKWLLSTAPPSVLKECVRIAFTVSASDEVTAVSILTAGIGHIGDRASERDTDAERSMATTVKAFNAMYGTELTETQGWMFMVFLKASRAKGGDFRLDDYEDMASYSALAGECHAKVHQ</sequence>
<keyword evidence="3" id="KW-1185">Reference proteome</keyword>
<dbReference type="EMBL" id="MG592610">
    <property type="protein sequence ID" value="AUR97967.1"/>
    <property type="molecule type" value="Genomic_DNA"/>
</dbReference>
<dbReference type="Pfam" id="PF19905">
    <property type="entry name" value="DUF6378"/>
    <property type="match status" value="1"/>
</dbReference>
<dbReference type="InterPro" id="IPR045958">
    <property type="entry name" value="DUF6378"/>
</dbReference>
<reference evidence="2 3" key="1">
    <citation type="submission" date="2017-11" db="EMBL/GenBank/DDBJ databases">
        <title>A major lineage of nontailed dsDNA viruses as unrecognized killers of marine bacteria.</title>
        <authorList>
            <person name="Kauffman K.M."/>
            <person name="Hussain F.A."/>
            <person name="Yang J."/>
            <person name="Arevalo P."/>
            <person name="Brown J.M."/>
            <person name="Chang W.K."/>
            <person name="VanInsberghe D."/>
            <person name="Elsherbini J."/>
            <person name="Cutler M.B."/>
            <person name="Kelly L."/>
            <person name="Polz M.F."/>
        </authorList>
    </citation>
    <scope>NUCLEOTIDE SEQUENCE [LARGE SCALE GENOMIC DNA]</scope>
</reference>
<feature type="domain" description="DUF6378" evidence="1">
    <location>
        <begin position="153"/>
        <end position="221"/>
    </location>
</feature>
<gene>
    <name evidence="2" type="ORF">NVP1245O_54</name>
</gene>
<organism evidence="2 3">
    <name type="scientific">Vibrio phage 1.245.O._10N.261.54.C7</name>
    <dbReference type="NCBI Taxonomy" id="1881236"/>
    <lineage>
        <taxon>Viruses</taxon>
        <taxon>Duplodnaviria</taxon>
        <taxon>Heunggongvirae</taxon>
        <taxon>Uroviricota</taxon>
        <taxon>Caudoviricetes</taxon>
        <taxon>Schitoviridae</taxon>
        <taxon>Pariacacavirus</taxon>
        <taxon>Pariacacavirus 1245O</taxon>
    </lineage>
</organism>
<protein>
    <recommendedName>
        <fullName evidence="1">DUF6378 domain-containing protein</fullName>
    </recommendedName>
</protein>
<accession>A0A2I7RWE1</accession>
<evidence type="ECO:0000259" key="1">
    <source>
        <dbReference type="Pfam" id="PF19905"/>
    </source>
</evidence>
<dbReference type="Proteomes" id="UP000272163">
    <property type="component" value="Segment"/>
</dbReference>
<name>A0A2I7RWE1_9CAUD</name>
<evidence type="ECO:0000313" key="2">
    <source>
        <dbReference type="EMBL" id="AUR97967.1"/>
    </source>
</evidence>
<proteinExistence type="predicted"/>
<evidence type="ECO:0000313" key="3">
    <source>
        <dbReference type="Proteomes" id="UP000272163"/>
    </source>
</evidence>